<dbReference type="AlphaFoldDB" id="A0AAE1WIU6"/>
<accession>A0AAE1WIU6</accession>
<organism evidence="1 2">
    <name type="scientific">Sesamum angolense</name>
    <dbReference type="NCBI Taxonomy" id="2727404"/>
    <lineage>
        <taxon>Eukaryota</taxon>
        <taxon>Viridiplantae</taxon>
        <taxon>Streptophyta</taxon>
        <taxon>Embryophyta</taxon>
        <taxon>Tracheophyta</taxon>
        <taxon>Spermatophyta</taxon>
        <taxon>Magnoliopsida</taxon>
        <taxon>eudicotyledons</taxon>
        <taxon>Gunneridae</taxon>
        <taxon>Pentapetalae</taxon>
        <taxon>asterids</taxon>
        <taxon>lamiids</taxon>
        <taxon>Lamiales</taxon>
        <taxon>Pedaliaceae</taxon>
        <taxon>Sesamum</taxon>
    </lineage>
</organism>
<gene>
    <name evidence="1" type="ORF">Sango_1890800</name>
</gene>
<dbReference type="PANTHER" id="PTHR10775">
    <property type="entry name" value="OS08G0208400 PROTEIN"/>
    <property type="match status" value="1"/>
</dbReference>
<keyword evidence="2" id="KW-1185">Reference proteome</keyword>
<dbReference type="EMBL" id="JACGWL010000010">
    <property type="protein sequence ID" value="KAK4394200.1"/>
    <property type="molecule type" value="Genomic_DNA"/>
</dbReference>
<name>A0AAE1WIU6_9LAMI</name>
<proteinExistence type="predicted"/>
<evidence type="ECO:0008006" key="3">
    <source>
        <dbReference type="Google" id="ProtNLM"/>
    </source>
</evidence>
<reference evidence="1" key="1">
    <citation type="submission" date="2020-06" db="EMBL/GenBank/DDBJ databases">
        <authorList>
            <person name="Li T."/>
            <person name="Hu X."/>
            <person name="Zhang T."/>
            <person name="Song X."/>
            <person name="Zhang H."/>
            <person name="Dai N."/>
            <person name="Sheng W."/>
            <person name="Hou X."/>
            <person name="Wei L."/>
        </authorList>
    </citation>
    <scope>NUCLEOTIDE SEQUENCE</scope>
    <source>
        <strain evidence="1">K16</strain>
        <tissue evidence="1">Leaf</tissue>
    </source>
</reference>
<evidence type="ECO:0000313" key="1">
    <source>
        <dbReference type="EMBL" id="KAK4394200.1"/>
    </source>
</evidence>
<dbReference type="PANTHER" id="PTHR10775:SF177">
    <property type="entry name" value="TNP2, PARTIAL"/>
    <property type="match status" value="1"/>
</dbReference>
<sequence length="155" mass="18189">MTNAWSAEESTRNDNAVREWESDKFMRLLKDADTELYPGCENFTKLAFVVTLMHLKILSRWSNKSFSMLLEFLKKVLPNGETLPCSYYEAKKIIQDLGLDYEKIHACVNDCMLFKKDYEKEEQCPKCSVPRYKFAEVDNDTNGEKKRKKIPQKIL</sequence>
<reference evidence="1" key="2">
    <citation type="journal article" date="2024" name="Plant">
        <title>Genomic evolution and insights into agronomic trait innovations of Sesamum species.</title>
        <authorList>
            <person name="Miao H."/>
            <person name="Wang L."/>
            <person name="Qu L."/>
            <person name="Liu H."/>
            <person name="Sun Y."/>
            <person name="Le M."/>
            <person name="Wang Q."/>
            <person name="Wei S."/>
            <person name="Zheng Y."/>
            <person name="Lin W."/>
            <person name="Duan Y."/>
            <person name="Cao H."/>
            <person name="Xiong S."/>
            <person name="Wang X."/>
            <person name="Wei L."/>
            <person name="Li C."/>
            <person name="Ma Q."/>
            <person name="Ju M."/>
            <person name="Zhao R."/>
            <person name="Li G."/>
            <person name="Mu C."/>
            <person name="Tian Q."/>
            <person name="Mei H."/>
            <person name="Zhang T."/>
            <person name="Gao T."/>
            <person name="Zhang H."/>
        </authorList>
    </citation>
    <scope>NUCLEOTIDE SEQUENCE</scope>
    <source>
        <strain evidence="1">K16</strain>
    </source>
</reference>
<comment type="caution">
    <text evidence="1">The sequence shown here is derived from an EMBL/GenBank/DDBJ whole genome shotgun (WGS) entry which is preliminary data.</text>
</comment>
<evidence type="ECO:0000313" key="2">
    <source>
        <dbReference type="Proteomes" id="UP001289374"/>
    </source>
</evidence>
<protein>
    <recommendedName>
        <fullName evidence="3">Transposase</fullName>
    </recommendedName>
</protein>
<dbReference type="Proteomes" id="UP001289374">
    <property type="component" value="Unassembled WGS sequence"/>
</dbReference>